<gene>
    <name evidence="1" type="ORF">PHYBLDRAFT_162221</name>
</gene>
<sequence length="153" mass="17896">MRRYEWKATGLILSNGTTSYIRHFLEPTTTTTNDKNAMVLQRLVISIELNWFKGKKKKYGLRRLGLILMSLSDTGGSIRNDTIVSYLVRAIRLTFLEFAVKWDFDIYPVDYSNALTVKYQIWGSFAYCFPIYEELENSADRNCTNQSMEYLKE</sequence>
<dbReference type="EMBL" id="KV440972">
    <property type="protein sequence ID" value="OAD79141.1"/>
    <property type="molecule type" value="Genomic_DNA"/>
</dbReference>
<organism evidence="1 2">
    <name type="scientific">Phycomyces blakesleeanus (strain ATCC 8743b / DSM 1359 / FGSC 10004 / NBRC 33097 / NRRL 1555)</name>
    <dbReference type="NCBI Taxonomy" id="763407"/>
    <lineage>
        <taxon>Eukaryota</taxon>
        <taxon>Fungi</taxon>
        <taxon>Fungi incertae sedis</taxon>
        <taxon>Mucoromycota</taxon>
        <taxon>Mucoromycotina</taxon>
        <taxon>Mucoromycetes</taxon>
        <taxon>Mucorales</taxon>
        <taxon>Phycomycetaceae</taxon>
        <taxon>Phycomyces</taxon>
    </lineage>
</organism>
<dbReference type="GeneID" id="28995494"/>
<proteinExistence type="predicted"/>
<dbReference type="RefSeq" id="XP_018297181.1">
    <property type="nucleotide sequence ID" value="XM_018434588.1"/>
</dbReference>
<protein>
    <submittedName>
        <fullName evidence="1">Uncharacterized protein</fullName>
    </submittedName>
</protein>
<dbReference type="VEuPathDB" id="FungiDB:PHYBLDRAFT_162221"/>
<evidence type="ECO:0000313" key="1">
    <source>
        <dbReference type="EMBL" id="OAD79141.1"/>
    </source>
</evidence>
<accession>A0A163BA08</accession>
<keyword evidence="2" id="KW-1185">Reference proteome</keyword>
<name>A0A163BA08_PHYB8</name>
<evidence type="ECO:0000313" key="2">
    <source>
        <dbReference type="Proteomes" id="UP000077315"/>
    </source>
</evidence>
<dbReference type="InParanoid" id="A0A163BA08"/>
<dbReference type="AlphaFoldDB" id="A0A163BA08"/>
<dbReference type="Proteomes" id="UP000077315">
    <property type="component" value="Unassembled WGS sequence"/>
</dbReference>
<reference evidence="2" key="1">
    <citation type="submission" date="2015-06" db="EMBL/GenBank/DDBJ databases">
        <title>Expansion of signal transduction pathways in fungi by whole-genome duplication.</title>
        <authorList>
            <consortium name="DOE Joint Genome Institute"/>
            <person name="Corrochano L.M."/>
            <person name="Kuo A."/>
            <person name="Marcet-Houben M."/>
            <person name="Polaino S."/>
            <person name="Salamov A."/>
            <person name="Villalobos J.M."/>
            <person name="Alvarez M.I."/>
            <person name="Avalos J."/>
            <person name="Benito E.P."/>
            <person name="Benoit I."/>
            <person name="Burger G."/>
            <person name="Camino L.P."/>
            <person name="Canovas D."/>
            <person name="Cerda-Olmedo E."/>
            <person name="Cheng J.-F."/>
            <person name="Dominguez A."/>
            <person name="Elias M."/>
            <person name="Eslava A.P."/>
            <person name="Glaser F."/>
            <person name="Grimwood J."/>
            <person name="Gutierrez G."/>
            <person name="Heitman J."/>
            <person name="Henrissat B."/>
            <person name="Iturriaga E.A."/>
            <person name="Lang B.F."/>
            <person name="Lavin J.L."/>
            <person name="Lee S."/>
            <person name="Li W."/>
            <person name="Lindquist E."/>
            <person name="Lopez-Garcia S."/>
            <person name="Luque E.M."/>
            <person name="Marcos A.T."/>
            <person name="Martin J."/>
            <person name="McCluskey K."/>
            <person name="Medina H.R."/>
            <person name="Miralles-Duran A."/>
            <person name="Miyazaki A."/>
            <person name="Munoz-Torres E."/>
            <person name="Oguiza J.A."/>
            <person name="Ohm R."/>
            <person name="Olmedo M."/>
            <person name="Orejas M."/>
            <person name="Ortiz-Castellanos L."/>
            <person name="Pisabarro A.G."/>
            <person name="Rodriguez-Romero J."/>
            <person name="Ruiz-Herrera J."/>
            <person name="Ruiz-Vazquez R."/>
            <person name="Sanz C."/>
            <person name="Schackwitz W."/>
            <person name="Schmutz J."/>
            <person name="Shahriari M."/>
            <person name="Shelest E."/>
            <person name="Silva-Franco F."/>
            <person name="Soanes D."/>
            <person name="Syed K."/>
            <person name="Tagua V.G."/>
            <person name="Talbot N.J."/>
            <person name="Thon M."/>
            <person name="De vries R.P."/>
            <person name="Wiebenga A."/>
            <person name="Yadav J.S."/>
            <person name="Braun E.L."/>
            <person name="Baker S."/>
            <person name="Garre V."/>
            <person name="Horwitz B."/>
            <person name="Torres-Martinez S."/>
            <person name="Idnurm A."/>
            <person name="Herrera-Estrella A."/>
            <person name="Gabaldon T."/>
            <person name="Grigoriev I.V."/>
        </authorList>
    </citation>
    <scope>NUCLEOTIDE SEQUENCE [LARGE SCALE GENOMIC DNA]</scope>
    <source>
        <strain evidence="2">NRRL 1555(-)</strain>
    </source>
</reference>